<keyword evidence="2" id="KW-1185">Reference proteome</keyword>
<accession>A0A2T0WMR1</accession>
<comment type="caution">
    <text evidence="1">The sequence shown here is derived from an EMBL/GenBank/DDBJ whole genome shotgun (WGS) entry which is preliminary data.</text>
</comment>
<dbReference type="Proteomes" id="UP000238157">
    <property type="component" value="Unassembled WGS sequence"/>
</dbReference>
<name>A0A2T0WMR1_9BACT</name>
<reference evidence="1 2" key="1">
    <citation type="submission" date="2018-03" db="EMBL/GenBank/DDBJ databases">
        <title>Genomic Encyclopedia of Archaeal and Bacterial Type Strains, Phase II (KMG-II): from individual species to whole genera.</title>
        <authorList>
            <person name="Goeker M."/>
        </authorList>
    </citation>
    <scope>NUCLEOTIDE SEQUENCE [LARGE SCALE GENOMIC DNA]</scope>
    <source>
        <strain evidence="1 2">DSM 27929</strain>
    </source>
</reference>
<sequence>MSSKLILGVLATAIAFQFNQSSAYSQTYEVYDQNLNLKSRVEYDHIRILGESVRISNTNNQIKLLSREYKPFINLNAESIHAYDQPWIITQGKKGKGAFHEYGEEILPAEYDNIQTFFTRLLANKGKQYWLYDHSTREMSAIGTFDEAILAMNGQVIAKTAQGYFLPLSEDPDHLYDEVKEINQNYLIAKEATGYGLINREGNYVLRPVIDHLVYLEDDHFYAYDGNQYMLIKGREGKADISYSSYHKITNEDGVLLEYIHGKLRRVMKNDGILLDQVGMEKVLSVGEKHYNVFLRDNTIGLLGPKGWEVKPVGGVEKILPGREGMYPAMKDGKLGYVDALGKWAIEPKFEDAQKFNEGFAAVKSGNQWGFINRNGEWIASPQFDQGGEFKRGLAMVRLSGKQNLIDRSGNLLLSEGYQRISLGADNYFITEEDNAFGLIAPDGKEIVAPKFQELRREDLNKILVRFGDKYGILDENGDYLLPLYYKSIVFDSGANQILAEDFYQFEPEAIADIKSESNGKKKRGS</sequence>
<protein>
    <submittedName>
        <fullName evidence="1">WG repeat protein</fullName>
    </submittedName>
</protein>
<dbReference type="PANTHER" id="PTHR37841">
    <property type="entry name" value="GLR2918 PROTEIN"/>
    <property type="match status" value="1"/>
</dbReference>
<proteinExistence type="predicted"/>
<dbReference type="PANTHER" id="PTHR37841:SF1">
    <property type="entry name" value="DUF3298 DOMAIN-CONTAINING PROTEIN"/>
    <property type="match status" value="1"/>
</dbReference>
<evidence type="ECO:0000313" key="1">
    <source>
        <dbReference type="EMBL" id="PRY87975.1"/>
    </source>
</evidence>
<dbReference type="Pfam" id="PF14903">
    <property type="entry name" value="WG_beta_rep"/>
    <property type="match status" value="2"/>
</dbReference>
<dbReference type="RefSeq" id="WP_106133466.1">
    <property type="nucleotide sequence ID" value="NZ_PVTR01000005.1"/>
</dbReference>
<organism evidence="1 2">
    <name type="scientific">Mongoliibacter ruber</name>
    <dbReference type="NCBI Taxonomy" id="1750599"/>
    <lineage>
        <taxon>Bacteria</taxon>
        <taxon>Pseudomonadati</taxon>
        <taxon>Bacteroidota</taxon>
        <taxon>Cytophagia</taxon>
        <taxon>Cytophagales</taxon>
        <taxon>Cyclobacteriaceae</taxon>
        <taxon>Mongoliibacter</taxon>
    </lineage>
</organism>
<evidence type="ECO:0000313" key="2">
    <source>
        <dbReference type="Proteomes" id="UP000238157"/>
    </source>
</evidence>
<gene>
    <name evidence="1" type="ORF">CLW00_10595</name>
</gene>
<dbReference type="InterPro" id="IPR032774">
    <property type="entry name" value="WG_beta_rep"/>
</dbReference>
<dbReference type="SUPFAM" id="SSF69360">
    <property type="entry name" value="Cell wall binding repeat"/>
    <property type="match status" value="1"/>
</dbReference>
<dbReference type="EMBL" id="PVTR01000005">
    <property type="protein sequence ID" value="PRY87975.1"/>
    <property type="molecule type" value="Genomic_DNA"/>
</dbReference>
<dbReference type="OrthoDB" id="2485468at2"/>
<dbReference type="AlphaFoldDB" id="A0A2T0WMR1"/>